<dbReference type="Proteomes" id="UP001607302">
    <property type="component" value="Unassembled WGS sequence"/>
</dbReference>
<evidence type="ECO:0000313" key="2">
    <source>
        <dbReference type="EMBL" id="KAL2740286.1"/>
    </source>
</evidence>
<name>A0ABD2C5G4_VESSQ</name>
<sequence>MKFIIDRDRVADLYASAAVAKDPAHSRTRNTYLEKRRPAVSKNKSTIKIRSILRLSIYVGIKTEREKTQKLTKKSNIRNGGSSDGRDGSGGNTWPEKFLIRHRRRSMREVGVKRLVSLGTEAKDFSIFDPISRSPEGVSDYSVTSLLNDQRVTSQRLSHRRHEFKKLINRIHRAKRKLYCRKTVR</sequence>
<dbReference type="EMBL" id="JAUDFV010000020">
    <property type="protein sequence ID" value="KAL2740286.1"/>
    <property type="molecule type" value="Genomic_DNA"/>
</dbReference>
<comment type="caution">
    <text evidence="2">The sequence shown here is derived from an EMBL/GenBank/DDBJ whole genome shotgun (WGS) entry which is preliminary data.</text>
</comment>
<keyword evidence="3" id="KW-1185">Reference proteome</keyword>
<evidence type="ECO:0000313" key="3">
    <source>
        <dbReference type="Proteomes" id="UP001607302"/>
    </source>
</evidence>
<reference evidence="2 3" key="1">
    <citation type="journal article" date="2024" name="Ann. Entomol. Soc. Am.">
        <title>Genomic analyses of the southern and eastern yellowjacket wasps (Hymenoptera: Vespidae) reveal evolutionary signatures of social life.</title>
        <authorList>
            <person name="Catto M.A."/>
            <person name="Caine P.B."/>
            <person name="Orr S.E."/>
            <person name="Hunt B.G."/>
            <person name="Goodisman M.A.D."/>
        </authorList>
    </citation>
    <scope>NUCLEOTIDE SEQUENCE [LARGE SCALE GENOMIC DNA]</scope>
    <source>
        <strain evidence="2">233</strain>
        <tissue evidence="2">Head and thorax</tissue>
    </source>
</reference>
<feature type="region of interest" description="Disordered" evidence="1">
    <location>
        <begin position="68"/>
        <end position="95"/>
    </location>
</feature>
<dbReference type="AlphaFoldDB" id="A0ABD2C5G4"/>
<evidence type="ECO:0000256" key="1">
    <source>
        <dbReference type="SAM" id="MobiDB-lite"/>
    </source>
</evidence>
<proteinExistence type="predicted"/>
<gene>
    <name evidence="2" type="ORF">V1478_000427</name>
</gene>
<protein>
    <submittedName>
        <fullName evidence="2">Uncharacterized protein</fullName>
    </submittedName>
</protein>
<accession>A0ABD2C5G4</accession>
<organism evidence="2 3">
    <name type="scientific">Vespula squamosa</name>
    <name type="common">Southern yellow jacket</name>
    <name type="synonym">Wasp</name>
    <dbReference type="NCBI Taxonomy" id="30214"/>
    <lineage>
        <taxon>Eukaryota</taxon>
        <taxon>Metazoa</taxon>
        <taxon>Ecdysozoa</taxon>
        <taxon>Arthropoda</taxon>
        <taxon>Hexapoda</taxon>
        <taxon>Insecta</taxon>
        <taxon>Pterygota</taxon>
        <taxon>Neoptera</taxon>
        <taxon>Endopterygota</taxon>
        <taxon>Hymenoptera</taxon>
        <taxon>Apocrita</taxon>
        <taxon>Aculeata</taxon>
        <taxon>Vespoidea</taxon>
        <taxon>Vespidae</taxon>
        <taxon>Vespinae</taxon>
        <taxon>Vespula</taxon>
    </lineage>
</organism>